<dbReference type="AlphaFoldDB" id="A0A842J9T7"/>
<dbReference type="PRINTS" id="PR01011">
    <property type="entry name" value="GLUTPROXDASE"/>
</dbReference>
<protein>
    <recommendedName>
        <fullName evidence="5">Glutathione peroxidase</fullName>
    </recommendedName>
</protein>
<dbReference type="PIRSF" id="PIRSF000303">
    <property type="entry name" value="Glutathion_perox"/>
    <property type="match status" value="1"/>
</dbReference>
<keyword evidence="3 5" id="KW-0560">Oxidoreductase</keyword>
<dbReference type="Gene3D" id="3.40.30.10">
    <property type="entry name" value="Glutaredoxin"/>
    <property type="match status" value="1"/>
</dbReference>
<dbReference type="InterPro" id="IPR029759">
    <property type="entry name" value="GPX_AS"/>
</dbReference>
<evidence type="ECO:0000256" key="1">
    <source>
        <dbReference type="ARBA" id="ARBA00006926"/>
    </source>
</evidence>
<sequence length="182" mass="20423">MQIYDINVTTGRGEQKSMGEYRGKVLLIANTASKCGFTNQYEELEALNQEFKDKGLCVLGFPSDNFAHQEPDDDETIEQNCKLNFGVTFELFKKGDVRGESAIELFKFLTSKQGFKGFDAAHPLSAKLEESLKSNFPEILEGDGVKWNFTKFVVDRNGEVVARFEPTASFEQIKACVKKLLG</sequence>
<evidence type="ECO:0000313" key="7">
    <source>
        <dbReference type="Proteomes" id="UP000552683"/>
    </source>
</evidence>
<dbReference type="PANTHER" id="PTHR11592:SF78">
    <property type="entry name" value="GLUTATHIONE PEROXIDASE"/>
    <property type="match status" value="1"/>
</dbReference>
<comment type="caution">
    <text evidence="6">The sequence shown here is derived from an EMBL/GenBank/DDBJ whole genome shotgun (WGS) entry which is preliminary data.</text>
</comment>
<evidence type="ECO:0000256" key="5">
    <source>
        <dbReference type="RuleBase" id="RU000499"/>
    </source>
</evidence>
<proteinExistence type="inferred from homology"/>
<dbReference type="PROSITE" id="PS51355">
    <property type="entry name" value="GLUTATHIONE_PEROXID_3"/>
    <property type="match status" value="1"/>
</dbReference>
<reference evidence="6 7" key="1">
    <citation type="submission" date="2020-08" db="EMBL/GenBank/DDBJ databases">
        <title>Complete genome and description of Campylobacter massiliensis Marseille-Q3452 sp. nov.</title>
        <authorList>
            <person name="Antezack A."/>
        </authorList>
    </citation>
    <scope>NUCLEOTIDE SEQUENCE [LARGE SCALE GENOMIC DNA]</scope>
    <source>
        <strain evidence="6 7">Marseille-Q3452</strain>
    </source>
</reference>
<dbReference type="PROSITE" id="PS00460">
    <property type="entry name" value="GLUTATHIONE_PEROXID_1"/>
    <property type="match status" value="1"/>
</dbReference>
<feature type="active site" evidence="4">
    <location>
        <position position="35"/>
    </location>
</feature>
<evidence type="ECO:0000313" key="6">
    <source>
        <dbReference type="EMBL" id="MBC2883540.1"/>
    </source>
</evidence>
<dbReference type="InterPro" id="IPR036249">
    <property type="entry name" value="Thioredoxin-like_sf"/>
</dbReference>
<dbReference type="SUPFAM" id="SSF52833">
    <property type="entry name" value="Thioredoxin-like"/>
    <property type="match status" value="1"/>
</dbReference>
<evidence type="ECO:0000256" key="3">
    <source>
        <dbReference type="ARBA" id="ARBA00023002"/>
    </source>
</evidence>
<accession>A0A842J9T7</accession>
<dbReference type="Pfam" id="PF00255">
    <property type="entry name" value="GSHPx"/>
    <property type="match status" value="1"/>
</dbReference>
<dbReference type="EMBL" id="JACLZK010000002">
    <property type="protein sequence ID" value="MBC2883540.1"/>
    <property type="molecule type" value="Genomic_DNA"/>
</dbReference>
<dbReference type="Proteomes" id="UP000552683">
    <property type="component" value="Unassembled WGS sequence"/>
</dbReference>
<dbReference type="InterPro" id="IPR000889">
    <property type="entry name" value="Glutathione_peroxidase"/>
</dbReference>
<dbReference type="RefSeq" id="WP_185899048.1">
    <property type="nucleotide sequence ID" value="NZ_JACLZK010000002.1"/>
</dbReference>
<keyword evidence="7" id="KW-1185">Reference proteome</keyword>
<comment type="similarity">
    <text evidence="1 5">Belongs to the glutathione peroxidase family.</text>
</comment>
<gene>
    <name evidence="6" type="ORF">H7R39_09810</name>
</gene>
<dbReference type="CDD" id="cd00340">
    <property type="entry name" value="GSH_Peroxidase"/>
    <property type="match status" value="1"/>
</dbReference>
<dbReference type="GO" id="GO:0034599">
    <property type="term" value="P:cellular response to oxidative stress"/>
    <property type="evidence" value="ECO:0007669"/>
    <property type="project" value="TreeGrafter"/>
</dbReference>
<evidence type="ECO:0000256" key="2">
    <source>
        <dbReference type="ARBA" id="ARBA00022559"/>
    </source>
</evidence>
<dbReference type="GO" id="GO:0004601">
    <property type="term" value="F:peroxidase activity"/>
    <property type="evidence" value="ECO:0007669"/>
    <property type="project" value="UniProtKB-KW"/>
</dbReference>
<evidence type="ECO:0000256" key="4">
    <source>
        <dbReference type="PIRSR" id="PIRSR000303-1"/>
    </source>
</evidence>
<name>A0A842J9T7_9BACT</name>
<keyword evidence="2 5" id="KW-0575">Peroxidase</keyword>
<organism evidence="6 7">
    <name type="scientific">Campylobacter massiliensis</name>
    <dbReference type="NCBI Taxonomy" id="2762557"/>
    <lineage>
        <taxon>Bacteria</taxon>
        <taxon>Pseudomonadati</taxon>
        <taxon>Campylobacterota</taxon>
        <taxon>Epsilonproteobacteria</taxon>
        <taxon>Campylobacterales</taxon>
        <taxon>Campylobacteraceae</taxon>
        <taxon>Campylobacter</taxon>
    </lineage>
</organism>
<dbReference type="PANTHER" id="PTHR11592">
    <property type="entry name" value="GLUTATHIONE PEROXIDASE"/>
    <property type="match status" value="1"/>
</dbReference>